<keyword evidence="3" id="KW-1185">Reference proteome</keyword>
<evidence type="ECO:0000313" key="3">
    <source>
        <dbReference type="Proteomes" id="UP000297564"/>
    </source>
</evidence>
<gene>
    <name evidence="2" type="ORF">EZ242_21260</name>
</gene>
<comment type="caution">
    <text evidence="2">The sequence shown here is derived from an EMBL/GenBank/DDBJ whole genome shotgun (WGS) entry which is preliminary data.</text>
</comment>
<accession>A0A4Z0BDL1</accession>
<keyword evidence="1" id="KW-0732">Signal</keyword>
<feature type="chain" id="PRO_5021414494" description="DUF2946 domain-containing protein" evidence="1">
    <location>
        <begin position="21"/>
        <end position="112"/>
    </location>
</feature>
<organism evidence="2 3">
    <name type="scientific">Ramlibacter rhizophilus</name>
    <dbReference type="NCBI Taxonomy" id="1781167"/>
    <lineage>
        <taxon>Bacteria</taxon>
        <taxon>Pseudomonadati</taxon>
        <taxon>Pseudomonadota</taxon>
        <taxon>Betaproteobacteria</taxon>
        <taxon>Burkholderiales</taxon>
        <taxon>Comamonadaceae</taxon>
        <taxon>Ramlibacter</taxon>
    </lineage>
</organism>
<dbReference type="RefSeq" id="WP_135287196.1">
    <property type="nucleotide sequence ID" value="NZ_SMLL01000009.1"/>
</dbReference>
<evidence type="ECO:0008006" key="4">
    <source>
        <dbReference type="Google" id="ProtNLM"/>
    </source>
</evidence>
<name>A0A4Z0BDL1_9BURK</name>
<dbReference type="Proteomes" id="UP000297564">
    <property type="component" value="Unassembled WGS sequence"/>
</dbReference>
<dbReference type="AlphaFoldDB" id="A0A4Z0BDL1"/>
<feature type="signal peptide" evidence="1">
    <location>
        <begin position="1"/>
        <end position="20"/>
    </location>
</feature>
<reference evidence="2 3" key="1">
    <citation type="submission" date="2019-03" db="EMBL/GenBank/DDBJ databases">
        <title>Ramlibacter rhizophilus CCTCC AB2015357, whole genome shotgun sequence.</title>
        <authorList>
            <person name="Zhang X."/>
            <person name="Feng G."/>
            <person name="Zhu H."/>
        </authorList>
    </citation>
    <scope>NUCLEOTIDE SEQUENCE [LARGE SCALE GENOMIC DNA]</scope>
    <source>
        <strain evidence="2 3">CCTCC AB2015357</strain>
    </source>
</reference>
<evidence type="ECO:0000256" key="1">
    <source>
        <dbReference type="SAM" id="SignalP"/>
    </source>
</evidence>
<evidence type="ECO:0000313" key="2">
    <source>
        <dbReference type="EMBL" id="TFY96553.1"/>
    </source>
</evidence>
<protein>
    <recommendedName>
        <fullName evidence="4">DUF2946 domain-containing protein</fullName>
    </recommendedName>
</protein>
<sequence length="112" mass="11350">MRLRLAWILGLALALLAAQAVGLAHRTVHGPQPAGAAHAAAQADHDGHDLFGHEAGGIDCRLLDALGQPGVPGAPSLVLPLALSPVVLAGGHGDFVARWVALFDARGPPARS</sequence>
<dbReference type="EMBL" id="SMLL01000009">
    <property type="protein sequence ID" value="TFY96553.1"/>
    <property type="molecule type" value="Genomic_DNA"/>
</dbReference>
<proteinExistence type="predicted"/>